<keyword evidence="1" id="KW-0040">ANK repeat</keyword>
<evidence type="ECO:0000313" key="4">
    <source>
        <dbReference type="Proteomes" id="UP001172102"/>
    </source>
</evidence>
<evidence type="ECO:0000256" key="2">
    <source>
        <dbReference type="SAM" id="MobiDB-lite"/>
    </source>
</evidence>
<feature type="repeat" description="ANK" evidence="1">
    <location>
        <begin position="59"/>
        <end position="84"/>
    </location>
</feature>
<dbReference type="InterPro" id="IPR036770">
    <property type="entry name" value="Ankyrin_rpt-contain_sf"/>
</dbReference>
<reference evidence="3" key="1">
    <citation type="submission" date="2023-06" db="EMBL/GenBank/DDBJ databases">
        <title>Genome-scale phylogeny and comparative genomics of the fungal order Sordariales.</title>
        <authorList>
            <consortium name="Lawrence Berkeley National Laboratory"/>
            <person name="Hensen N."/>
            <person name="Bonometti L."/>
            <person name="Westerberg I."/>
            <person name="Brannstrom I.O."/>
            <person name="Guillou S."/>
            <person name="Cros-Aarteil S."/>
            <person name="Calhoun S."/>
            <person name="Haridas S."/>
            <person name="Kuo A."/>
            <person name="Mondo S."/>
            <person name="Pangilinan J."/>
            <person name="Riley R."/>
            <person name="Labutti K."/>
            <person name="Andreopoulos B."/>
            <person name="Lipzen A."/>
            <person name="Chen C."/>
            <person name="Yanf M."/>
            <person name="Daum C."/>
            <person name="Ng V."/>
            <person name="Clum A."/>
            <person name="Steindorff A."/>
            <person name="Ohm R."/>
            <person name="Martin F."/>
            <person name="Silar P."/>
            <person name="Natvig D."/>
            <person name="Lalanne C."/>
            <person name="Gautier V."/>
            <person name="Ament-Velasquez S.L."/>
            <person name="Kruys A."/>
            <person name="Hutchinson M.I."/>
            <person name="Powell A.J."/>
            <person name="Barry K."/>
            <person name="Miller A.N."/>
            <person name="Grigoriev I.V."/>
            <person name="Debuchy R."/>
            <person name="Gladieux P."/>
            <person name="Thoren M.H."/>
            <person name="Johannesson H."/>
        </authorList>
    </citation>
    <scope>NUCLEOTIDE SEQUENCE</scope>
    <source>
        <strain evidence="3">SMH4607-1</strain>
    </source>
</reference>
<keyword evidence="4" id="KW-1185">Reference proteome</keyword>
<evidence type="ECO:0008006" key="5">
    <source>
        <dbReference type="Google" id="ProtNLM"/>
    </source>
</evidence>
<dbReference type="PROSITE" id="PS50297">
    <property type="entry name" value="ANK_REP_REGION"/>
    <property type="match status" value="1"/>
</dbReference>
<gene>
    <name evidence="3" type="ORF">B0H67DRAFT_563126</name>
</gene>
<feature type="region of interest" description="Disordered" evidence="2">
    <location>
        <begin position="190"/>
        <end position="212"/>
    </location>
</feature>
<name>A0AA40ED07_9PEZI</name>
<evidence type="ECO:0000313" key="3">
    <source>
        <dbReference type="EMBL" id="KAK0730863.1"/>
    </source>
</evidence>
<dbReference type="PROSITE" id="PS50088">
    <property type="entry name" value="ANK_REPEAT"/>
    <property type="match status" value="1"/>
</dbReference>
<dbReference type="Gene3D" id="1.25.40.20">
    <property type="entry name" value="Ankyrin repeat-containing domain"/>
    <property type="match status" value="1"/>
</dbReference>
<protein>
    <recommendedName>
        <fullName evidence="5">Ankyrin repeat protein</fullName>
    </recommendedName>
</protein>
<evidence type="ECO:0000256" key="1">
    <source>
        <dbReference type="PROSITE-ProRule" id="PRU00023"/>
    </source>
</evidence>
<dbReference type="SUPFAM" id="SSF48403">
    <property type="entry name" value="Ankyrin repeat"/>
    <property type="match status" value="1"/>
</dbReference>
<feature type="compositionally biased region" description="Basic and acidic residues" evidence="2">
    <location>
        <begin position="190"/>
        <end position="206"/>
    </location>
</feature>
<dbReference type="Proteomes" id="UP001172102">
    <property type="component" value="Unassembled WGS sequence"/>
</dbReference>
<dbReference type="AlphaFoldDB" id="A0AA40ED07"/>
<organism evidence="3 4">
    <name type="scientific">Lasiosphaeris hirsuta</name>
    <dbReference type="NCBI Taxonomy" id="260670"/>
    <lineage>
        <taxon>Eukaryota</taxon>
        <taxon>Fungi</taxon>
        <taxon>Dikarya</taxon>
        <taxon>Ascomycota</taxon>
        <taxon>Pezizomycotina</taxon>
        <taxon>Sordariomycetes</taxon>
        <taxon>Sordariomycetidae</taxon>
        <taxon>Sordariales</taxon>
        <taxon>Lasiosphaeriaceae</taxon>
        <taxon>Lasiosphaeris</taxon>
    </lineage>
</organism>
<comment type="caution">
    <text evidence="3">The sequence shown here is derived from an EMBL/GenBank/DDBJ whole genome shotgun (WGS) entry which is preliminary data.</text>
</comment>
<feature type="region of interest" description="Disordered" evidence="2">
    <location>
        <begin position="131"/>
        <end position="153"/>
    </location>
</feature>
<proteinExistence type="predicted"/>
<accession>A0AA40ED07</accession>
<dbReference type="InterPro" id="IPR002110">
    <property type="entry name" value="Ankyrin_rpt"/>
</dbReference>
<sequence length="212" mass="24161">MRYVLQKIPIASVSKRQACWVLPAAAMAPGRVEMMAFLMDQGLDLNALAYARPCSVGQRNPVALHIAIQYGDVGMLKFLLDQGAKFICDVDGTTVIAMAEEKVKKTQFLQRLLEEEKIQLLEKWLRDRGLPRDHVDEPTPVEEESESVLAAAEREKEKAEALRKLERERVDKEALQKLEKEKYMEELESLDGDHLKRGEGSGDKGGRKWWPW</sequence>
<dbReference type="EMBL" id="JAUKUA010000001">
    <property type="protein sequence ID" value="KAK0730863.1"/>
    <property type="molecule type" value="Genomic_DNA"/>
</dbReference>
<dbReference type="Pfam" id="PF00023">
    <property type="entry name" value="Ank"/>
    <property type="match status" value="1"/>
</dbReference>